<evidence type="ECO:0000256" key="7">
    <source>
        <dbReference type="ARBA" id="ARBA00023004"/>
    </source>
</evidence>
<dbReference type="EMBL" id="CP029803">
    <property type="protein sequence ID" value="AWT58852.1"/>
    <property type="molecule type" value="Genomic_DNA"/>
</dbReference>
<dbReference type="GO" id="GO:0051539">
    <property type="term" value="F:4 iron, 4 sulfur cluster binding"/>
    <property type="evidence" value="ECO:0007669"/>
    <property type="project" value="UniProtKB-UniRule"/>
</dbReference>
<organism evidence="12 13">
    <name type="scientific">Candidatus Moanibacter tarae</name>
    <dbReference type="NCBI Taxonomy" id="2200854"/>
    <lineage>
        <taxon>Bacteria</taxon>
        <taxon>Pseudomonadati</taxon>
        <taxon>Verrucomicrobiota</taxon>
        <taxon>Opitutia</taxon>
        <taxon>Puniceicoccales</taxon>
        <taxon>Puniceicoccales incertae sedis</taxon>
        <taxon>Candidatus Moanibacter</taxon>
    </lineage>
</organism>
<evidence type="ECO:0000256" key="2">
    <source>
        <dbReference type="ARBA" id="ARBA00001966"/>
    </source>
</evidence>
<protein>
    <recommendedName>
        <fullName evidence="9">Ferredoxin</fullName>
    </recommendedName>
</protein>
<evidence type="ECO:0000256" key="10">
    <source>
        <dbReference type="SAM" id="MobiDB-lite"/>
    </source>
</evidence>
<sequence length="107" mass="11886">MAFIVTGRCRNCKHTDCVDVCPVDCFSEDDQMLYIDPDSCIDCAACVPECPVEAIFEESEVPEIHQRWIAINADRAPAAENITEKKDPLPTARTLDEILSQEEVGGQ</sequence>
<evidence type="ECO:0000256" key="8">
    <source>
        <dbReference type="ARBA" id="ARBA00023014"/>
    </source>
</evidence>
<keyword evidence="7 9" id="KW-0408">Iron</keyword>
<comment type="cofactor">
    <cofactor evidence="1">
        <name>[3Fe-4S] cluster</name>
        <dbReference type="ChEBI" id="CHEBI:21137"/>
    </cofactor>
</comment>
<comment type="cofactor">
    <cofactor evidence="2 9">
        <name>[4Fe-4S] cluster</name>
        <dbReference type="ChEBI" id="CHEBI:49883"/>
    </cofactor>
</comment>
<keyword evidence="6 9" id="KW-0249">Electron transport</keyword>
<evidence type="ECO:0000256" key="3">
    <source>
        <dbReference type="ARBA" id="ARBA00022448"/>
    </source>
</evidence>
<comment type="function">
    <text evidence="9">Ferredoxins are iron-sulfur proteins that transfer electrons in a wide variety of metabolic reactions.</text>
</comment>
<proteinExistence type="predicted"/>
<dbReference type="PANTHER" id="PTHR42859">
    <property type="entry name" value="OXIDOREDUCTASE"/>
    <property type="match status" value="1"/>
</dbReference>
<keyword evidence="8 9" id="KW-0411">Iron-sulfur</keyword>
<feature type="region of interest" description="Disordered" evidence="10">
    <location>
        <begin position="83"/>
        <end position="107"/>
    </location>
</feature>
<dbReference type="InterPro" id="IPR017896">
    <property type="entry name" value="4Fe4S_Fe-S-bd"/>
</dbReference>
<evidence type="ECO:0000256" key="1">
    <source>
        <dbReference type="ARBA" id="ARBA00001927"/>
    </source>
</evidence>
<evidence type="ECO:0000313" key="13">
    <source>
        <dbReference type="Proteomes" id="UP000247465"/>
    </source>
</evidence>
<dbReference type="Gene3D" id="3.30.70.20">
    <property type="match status" value="1"/>
</dbReference>
<dbReference type="InterPro" id="IPR017900">
    <property type="entry name" value="4Fe4S_Fe_S_CS"/>
</dbReference>
<dbReference type="SUPFAM" id="SSF54862">
    <property type="entry name" value="4Fe-4S ferredoxins"/>
    <property type="match status" value="1"/>
</dbReference>
<evidence type="ECO:0000256" key="6">
    <source>
        <dbReference type="ARBA" id="ARBA00022982"/>
    </source>
</evidence>
<dbReference type="InterPro" id="IPR050294">
    <property type="entry name" value="RnfB_subfamily"/>
</dbReference>
<dbReference type="PRINTS" id="PR00354">
    <property type="entry name" value="7FE8SFRDOXIN"/>
</dbReference>
<evidence type="ECO:0000256" key="5">
    <source>
        <dbReference type="ARBA" id="ARBA00022723"/>
    </source>
</evidence>
<dbReference type="InterPro" id="IPR000813">
    <property type="entry name" value="7Fe_ferredoxin"/>
</dbReference>
<keyword evidence="5 9" id="KW-0479">Metal-binding</keyword>
<reference evidence="12 13" key="1">
    <citation type="submission" date="2018-06" db="EMBL/GenBank/DDBJ databases">
        <title>Draft Genome Sequence of a Novel Marine Bacterium Related to the Verrucomicrobia.</title>
        <authorList>
            <person name="Vosseberg J."/>
            <person name="Martijn J."/>
            <person name="Ettema T.J.G."/>
        </authorList>
    </citation>
    <scope>NUCLEOTIDE SEQUENCE [LARGE SCALE GENOMIC DNA]</scope>
    <source>
        <strain evidence="12">TARA_B100001123</strain>
    </source>
</reference>
<dbReference type="GO" id="GO:0009055">
    <property type="term" value="F:electron transfer activity"/>
    <property type="evidence" value="ECO:0007669"/>
    <property type="project" value="UniProtKB-UniRule"/>
</dbReference>
<dbReference type="PANTHER" id="PTHR42859:SF2">
    <property type="entry name" value="FERREDOXIN"/>
    <property type="match status" value="1"/>
</dbReference>
<dbReference type="GO" id="GO:0046872">
    <property type="term" value="F:metal ion binding"/>
    <property type="evidence" value="ECO:0007669"/>
    <property type="project" value="UniProtKB-UniRule"/>
</dbReference>
<evidence type="ECO:0000259" key="11">
    <source>
        <dbReference type="PROSITE" id="PS51379"/>
    </source>
</evidence>
<dbReference type="Proteomes" id="UP000247465">
    <property type="component" value="Chromosome"/>
</dbReference>
<gene>
    <name evidence="12" type="primary">fdxA</name>
    <name evidence="12" type="ORF">DF168_00024</name>
</gene>
<name>A0A2Z4ANB0_9BACT</name>
<dbReference type="PROSITE" id="PS00198">
    <property type="entry name" value="4FE4S_FER_1"/>
    <property type="match status" value="1"/>
</dbReference>
<dbReference type="Pfam" id="PF00037">
    <property type="entry name" value="Fer4"/>
    <property type="match status" value="1"/>
</dbReference>
<evidence type="ECO:0000256" key="4">
    <source>
        <dbReference type="ARBA" id="ARBA00022485"/>
    </source>
</evidence>
<accession>A0A2Z4ANB0</accession>
<keyword evidence="3 9" id="KW-0813">Transport</keyword>
<evidence type="ECO:0000256" key="9">
    <source>
        <dbReference type="RuleBase" id="RU365098"/>
    </source>
</evidence>
<dbReference type="PROSITE" id="PS51379">
    <property type="entry name" value="4FE4S_FER_2"/>
    <property type="match status" value="2"/>
</dbReference>
<dbReference type="KEGG" id="mtar:DF168_00024"/>
<dbReference type="AlphaFoldDB" id="A0A2Z4ANB0"/>
<evidence type="ECO:0000313" key="12">
    <source>
        <dbReference type="EMBL" id="AWT58852.1"/>
    </source>
</evidence>
<feature type="domain" description="4Fe-4S ferredoxin-type" evidence="11">
    <location>
        <begin position="1"/>
        <end position="30"/>
    </location>
</feature>
<keyword evidence="4 9" id="KW-0004">4Fe-4S</keyword>
<feature type="domain" description="4Fe-4S ferredoxin-type" evidence="11">
    <location>
        <begin position="31"/>
        <end position="60"/>
    </location>
</feature>